<dbReference type="EMBL" id="CP031034">
    <property type="protein sequence ID" value="QDZ17876.1"/>
    <property type="molecule type" value="Genomic_DNA"/>
</dbReference>
<accession>A0A5B8MBN1</accession>
<dbReference type="OrthoDB" id="42678at2759"/>
<dbReference type="Proteomes" id="UP000316726">
    <property type="component" value="Chromosome 1"/>
</dbReference>
<evidence type="ECO:0000313" key="3">
    <source>
        <dbReference type="Proteomes" id="UP000316726"/>
    </source>
</evidence>
<keyword evidence="1" id="KW-1133">Transmembrane helix</keyword>
<protein>
    <submittedName>
        <fullName evidence="2">Uncharacterized protein</fullName>
    </submittedName>
</protein>
<sequence length="256" mass="27903">MVAASATDDHDEDHHKCACEARKYGVSISCTSLNVMLVEKAIEHLQLPSNNCNATKNACPGHFFLLQAHHDFCPHDVLPAAAEKLIHDYEDNYEECEIARQYDVSLPNCEPVSCADPSLFTNAVTTLANNNCNTTCGSPVCKAAIQTLLMGHDSCDHDELTEEAEKGLHDYEEACEDFLCNTRTSLYDPSKEVCPGDVHDDDHRILAATKSDDDVKLDVVIGIVCGIGLLLIGVAGAMVFLIQREKKGKPVFAALV</sequence>
<keyword evidence="1" id="KW-0812">Transmembrane</keyword>
<proteinExistence type="predicted"/>
<gene>
    <name evidence="2" type="ORF">A3770_01p03940</name>
</gene>
<evidence type="ECO:0000313" key="2">
    <source>
        <dbReference type="EMBL" id="QDZ17876.1"/>
    </source>
</evidence>
<name>A0A5B8MBN1_9CHLO</name>
<organism evidence="2 3">
    <name type="scientific">Chloropicon primus</name>
    <dbReference type="NCBI Taxonomy" id="1764295"/>
    <lineage>
        <taxon>Eukaryota</taxon>
        <taxon>Viridiplantae</taxon>
        <taxon>Chlorophyta</taxon>
        <taxon>Chloropicophyceae</taxon>
        <taxon>Chloropicales</taxon>
        <taxon>Chloropicaceae</taxon>
        <taxon>Chloropicon</taxon>
    </lineage>
</organism>
<evidence type="ECO:0000256" key="1">
    <source>
        <dbReference type="SAM" id="Phobius"/>
    </source>
</evidence>
<dbReference type="AlphaFoldDB" id="A0A5B8MBN1"/>
<keyword evidence="3" id="KW-1185">Reference proteome</keyword>
<feature type="transmembrane region" description="Helical" evidence="1">
    <location>
        <begin position="219"/>
        <end position="242"/>
    </location>
</feature>
<keyword evidence="1" id="KW-0472">Membrane</keyword>
<reference evidence="2 3" key="1">
    <citation type="submission" date="2018-07" db="EMBL/GenBank/DDBJ databases">
        <title>The complete nuclear genome of the prasinophyte Chloropicon primus (CCMP1205).</title>
        <authorList>
            <person name="Pombert J.-F."/>
            <person name="Otis C."/>
            <person name="Turmel M."/>
            <person name="Lemieux C."/>
        </authorList>
    </citation>
    <scope>NUCLEOTIDE SEQUENCE [LARGE SCALE GENOMIC DNA]</scope>
    <source>
        <strain evidence="2 3">CCMP1205</strain>
    </source>
</reference>